<keyword evidence="7" id="KW-0456">Lyase</keyword>
<gene>
    <name evidence="9" type="ORF">SAMN05216456_1445</name>
</gene>
<organism evidence="9 10">
    <name type="scientific">Devosia crocina</name>
    <dbReference type="NCBI Taxonomy" id="429728"/>
    <lineage>
        <taxon>Bacteria</taxon>
        <taxon>Pseudomonadati</taxon>
        <taxon>Pseudomonadota</taxon>
        <taxon>Alphaproteobacteria</taxon>
        <taxon>Hyphomicrobiales</taxon>
        <taxon>Devosiaceae</taxon>
        <taxon>Devosia</taxon>
    </lineage>
</organism>
<keyword evidence="3" id="KW-0227">DNA damage</keyword>
<protein>
    <recommendedName>
        <fullName evidence="8">Abasic site processing protein</fullName>
        <ecNumber evidence="8">3.4.-.-</ecNumber>
    </recommendedName>
</protein>
<dbReference type="PANTHER" id="PTHR13604">
    <property type="entry name" value="DC12-RELATED"/>
    <property type="match status" value="1"/>
</dbReference>
<name>A0A1I7NAS1_9HYPH</name>
<evidence type="ECO:0000256" key="4">
    <source>
        <dbReference type="ARBA" id="ARBA00022801"/>
    </source>
</evidence>
<dbReference type="GO" id="GO:0006508">
    <property type="term" value="P:proteolysis"/>
    <property type="evidence" value="ECO:0007669"/>
    <property type="project" value="UniProtKB-KW"/>
</dbReference>
<keyword evidence="4 8" id="KW-0378">Hydrolase</keyword>
<dbReference type="SUPFAM" id="SSF143081">
    <property type="entry name" value="BB1717-like"/>
    <property type="match status" value="1"/>
</dbReference>
<keyword evidence="5" id="KW-0190">Covalent protein-DNA linkage</keyword>
<dbReference type="GO" id="GO:0008233">
    <property type="term" value="F:peptidase activity"/>
    <property type="evidence" value="ECO:0007669"/>
    <property type="project" value="UniProtKB-KW"/>
</dbReference>
<dbReference type="PANTHER" id="PTHR13604:SF0">
    <property type="entry name" value="ABASIC SITE PROCESSING PROTEIN HMCES"/>
    <property type="match status" value="1"/>
</dbReference>
<evidence type="ECO:0000313" key="9">
    <source>
        <dbReference type="EMBL" id="SFV31749.1"/>
    </source>
</evidence>
<evidence type="ECO:0000256" key="7">
    <source>
        <dbReference type="ARBA" id="ARBA00023239"/>
    </source>
</evidence>
<evidence type="ECO:0000256" key="1">
    <source>
        <dbReference type="ARBA" id="ARBA00008136"/>
    </source>
</evidence>
<dbReference type="AlphaFoldDB" id="A0A1I7NAS1"/>
<dbReference type="OrthoDB" id="9782620at2"/>
<reference evidence="9 10" key="1">
    <citation type="submission" date="2016-10" db="EMBL/GenBank/DDBJ databases">
        <authorList>
            <person name="de Groot N.N."/>
        </authorList>
    </citation>
    <scope>NUCLEOTIDE SEQUENCE [LARGE SCALE GENOMIC DNA]</scope>
    <source>
        <strain evidence="9 10">IPL20</strain>
    </source>
</reference>
<dbReference type="Pfam" id="PF02586">
    <property type="entry name" value="SRAP"/>
    <property type="match status" value="1"/>
</dbReference>
<evidence type="ECO:0000256" key="2">
    <source>
        <dbReference type="ARBA" id="ARBA00022670"/>
    </source>
</evidence>
<dbReference type="GO" id="GO:0106300">
    <property type="term" value="P:protein-DNA covalent cross-linking repair"/>
    <property type="evidence" value="ECO:0007669"/>
    <property type="project" value="InterPro"/>
</dbReference>
<comment type="similarity">
    <text evidence="1 8">Belongs to the SOS response-associated peptidase family.</text>
</comment>
<keyword evidence="10" id="KW-1185">Reference proteome</keyword>
<proteinExistence type="inferred from homology"/>
<evidence type="ECO:0000256" key="8">
    <source>
        <dbReference type="RuleBase" id="RU364100"/>
    </source>
</evidence>
<dbReference type="GO" id="GO:0016829">
    <property type="term" value="F:lyase activity"/>
    <property type="evidence" value="ECO:0007669"/>
    <property type="project" value="UniProtKB-KW"/>
</dbReference>
<evidence type="ECO:0000256" key="3">
    <source>
        <dbReference type="ARBA" id="ARBA00022763"/>
    </source>
</evidence>
<keyword evidence="6" id="KW-0238">DNA-binding</keyword>
<evidence type="ECO:0000256" key="5">
    <source>
        <dbReference type="ARBA" id="ARBA00023124"/>
    </source>
</evidence>
<evidence type="ECO:0000256" key="6">
    <source>
        <dbReference type="ARBA" id="ARBA00023125"/>
    </source>
</evidence>
<sequence>MCNLYSHTSNREAILDFVRDVARVAENIGNLGPQTGIYPDYMGPIVRNTAGGRELTKARWGLPSSQKVIYDAAVKRVEKLRAKKPDAEIDFTAMLALEPDIGTTNVRNIKTAAGKWNAHWNRWMGVENRCVVPVTSFAEYDNTSGPDGKKRGNTWFAFDDTRPLAFFAGIHIPDWTGVRKQKLGKEEHISLYGFLTCEPNDVVGSIHMKAMPVILTTPAEVEMWLTAPKEEAISLQRPLPDGELKIVSVGPGEDPPGSWVAG</sequence>
<dbReference type="Proteomes" id="UP000199074">
    <property type="component" value="Unassembled WGS sequence"/>
</dbReference>
<keyword evidence="2 8" id="KW-0645">Protease</keyword>
<dbReference type="GO" id="GO:0003697">
    <property type="term" value="F:single-stranded DNA binding"/>
    <property type="evidence" value="ECO:0007669"/>
    <property type="project" value="InterPro"/>
</dbReference>
<dbReference type="STRING" id="429728.SAMN05216456_1445"/>
<dbReference type="Gene3D" id="3.90.1680.20">
    <property type="match status" value="2"/>
</dbReference>
<dbReference type="EC" id="3.4.-.-" evidence="8"/>
<evidence type="ECO:0000313" key="10">
    <source>
        <dbReference type="Proteomes" id="UP000199074"/>
    </source>
</evidence>
<dbReference type="EMBL" id="FPCK01000001">
    <property type="protein sequence ID" value="SFV31749.1"/>
    <property type="molecule type" value="Genomic_DNA"/>
</dbReference>
<dbReference type="RefSeq" id="WP_092422804.1">
    <property type="nucleotide sequence ID" value="NZ_FPCK01000001.1"/>
</dbReference>
<accession>A0A1I7NAS1</accession>
<dbReference type="InterPro" id="IPR036590">
    <property type="entry name" value="SRAP-like"/>
</dbReference>
<dbReference type="InterPro" id="IPR003738">
    <property type="entry name" value="SRAP"/>
</dbReference>